<feature type="coiled-coil region" evidence="1">
    <location>
        <begin position="624"/>
        <end position="651"/>
    </location>
</feature>
<keyword evidence="1" id="KW-0175">Coiled coil</keyword>
<dbReference type="EMBL" id="CYKH01001806">
    <property type="protein sequence ID" value="CUG90258.1"/>
    <property type="molecule type" value="Genomic_DNA"/>
</dbReference>
<organism evidence="2 3">
    <name type="scientific">Bodo saltans</name>
    <name type="common">Flagellated protozoan</name>
    <dbReference type="NCBI Taxonomy" id="75058"/>
    <lineage>
        <taxon>Eukaryota</taxon>
        <taxon>Discoba</taxon>
        <taxon>Euglenozoa</taxon>
        <taxon>Kinetoplastea</taxon>
        <taxon>Metakinetoplastina</taxon>
        <taxon>Eubodonida</taxon>
        <taxon>Bodonidae</taxon>
        <taxon>Bodo</taxon>
    </lineage>
</organism>
<feature type="coiled-coil region" evidence="1">
    <location>
        <begin position="293"/>
        <end position="447"/>
    </location>
</feature>
<reference evidence="3" key="1">
    <citation type="submission" date="2015-09" db="EMBL/GenBank/DDBJ databases">
        <authorList>
            <consortium name="Pathogen Informatics"/>
        </authorList>
    </citation>
    <scope>NUCLEOTIDE SEQUENCE [LARGE SCALE GENOMIC DNA]</scope>
    <source>
        <strain evidence="3">Lake Konstanz</strain>
    </source>
</reference>
<evidence type="ECO:0000313" key="2">
    <source>
        <dbReference type="EMBL" id="CUG90258.1"/>
    </source>
</evidence>
<evidence type="ECO:0000313" key="3">
    <source>
        <dbReference type="Proteomes" id="UP000051952"/>
    </source>
</evidence>
<protein>
    <submittedName>
        <fullName evidence="2">Kinesin, putative</fullName>
    </submittedName>
</protein>
<feature type="coiled-coil region" evidence="1">
    <location>
        <begin position="34"/>
        <end position="61"/>
    </location>
</feature>
<feature type="coiled-coil region" evidence="1">
    <location>
        <begin position="190"/>
        <end position="252"/>
    </location>
</feature>
<dbReference type="AlphaFoldDB" id="A0A0S4JMC3"/>
<gene>
    <name evidence="2" type="ORF">BSAL_25785</name>
</gene>
<proteinExistence type="predicted"/>
<name>A0A0S4JMC3_BODSA</name>
<evidence type="ECO:0000256" key="1">
    <source>
        <dbReference type="SAM" id="Coils"/>
    </source>
</evidence>
<accession>A0A0S4JMC3</accession>
<keyword evidence="3" id="KW-1185">Reference proteome</keyword>
<dbReference type="VEuPathDB" id="TriTrypDB:BSAL_25785"/>
<dbReference type="Proteomes" id="UP000051952">
    <property type="component" value="Unassembled WGS sequence"/>
</dbReference>
<sequence>MENQCAALRSQVTTLEDQIATLVVEQTREHRLWKDQLSTQKDTLEKEVSAAHSAVETLKQSQLSLLQTIRERDDSIVALQAEQSRLSNDIKLLEYASVEALEEHRTHAEAANENSLEYWGKLESSAEQVARFAVLLEKATGERDKLQVQFSQLREEHLADKTLAQEKMDALITRHQNDTLTMEAMMESLVAQERQQRLAASQQLTEAEGKWHKTLQHGEVESLRADAAESSLQRIKEQLLKAQSEREQEIAAHQLAMSNISAELRGAEHQLGLLRAANGKLEDALELEKSSSVAEEHALREEIERREKQYEKKLADLTEEWRSELQRRGVTAKHVSKTHTGEVENLQKTVQELERALQLARQQHTELFQRFSTSQQSIDDVTHLLGAARLECERLERAVAVKDENLDAALTQASEAAAAAAKAVDELSIAETQAMELRRALLSAQRDLDVARKSEESTSKSVGSLEATIESRWQHKLAVQRDQWLHVVHYQRDAAVSILEQLETDARSTLEFLFQDIALVSVAGRTCQSLQNSIDRWVALESRLVVELDAATKKISTLSRQGSASSALLQLQLQESDARLQLLLHANDSTAQSEFVNRFSRAFAEYQRDLRIQQTRTSTQELSMKKIRSEVEEYRSALQIAKLELDESKRNCDSFSKISEDMAAEASEWKLKYNAEATAASHATSSCASALDFTSRHVVEEEVEWRYRFQSVALDLLADVTHRFTAMFSDACRENVGLNRLKDRAEIALRAEVDTLHATWRDRLEDSDRRCHDAERRCEAMALLHSEALSRVAMHQAMHMWVAQEFLPLAHRQKLSIFTAAHQREVRELRHALYVGHKESLLIKQRAQSLVDMEVTSCKQVLDRLHRRRVDDLRWLPHSAVVPPSQHNGSLKEPTPGFLVAQYLIEDLETESRATMARMTLDALHALHMCLLIS</sequence>